<gene>
    <name evidence="2" type="ORF">ACAT0790_LOCUS17530</name>
</gene>
<feature type="chain" id="PRO_5031560152" description="Sulfotransferase domain-containing protein" evidence="1">
    <location>
        <begin position="25"/>
        <end position="290"/>
    </location>
</feature>
<protein>
    <recommendedName>
        <fullName evidence="3">Sulfotransferase domain-containing protein</fullName>
    </recommendedName>
</protein>
<evidence type="ECO:0008006" key="3">
    <source>
        <dbReference type="Google" id="ProtNLM"/>
    </source>
</evidence>
<name>A0A7S1M4H1_ALECA</name>
<evidence type="ECO:0000256" key="1">
    <source>
        <dbReference type="SAM" id="SignalP"/>
    </source>
</evidence>
<accession>A0A7S1M4H1</accession>
<dbReference type="EMBL" id="HBGE01029201">
    <property type="protein sequence ID" value="CAD9121577.1"/>
    <property type="molecule type" value="Transcribed_RNA"/>
</dbReference>
<feature type="signal peptide" evidence="1">
    <location>
        <begin position="1"/>
        <end position="24"/>
    </location>
</feature>
<proteinExistence type="predicted"/>
<dbReference type="AlphaFoldDB" id="A0A7S1M4H1"/>
<sequence length="290" mass="32153">MAVFGKLIATTFLVAAGALRTSPAEHVEWDVAVNEAVKEVNPLKSVHAAKSKIEGQPDGDHTTRRYVFVSHDQAGHDLISKAAQNLARFLNTEYCEDTPAAPCKIDSDVVPARVWFFPSITEAQLEKLRSNKWERLTVNIVRDPLAMFASGFLSGALRQTDGLKLMRTMSLADRAGVEAPFFLKTQGATMAKTYRGLSGMVINAHYESLTASPEEFAKNMNEVMDFFLTKGSKPETVEAAKARLNSVGLELEEHVVARSEIKEKAKEMLVAIPEQYLQKFAELRSQMKYA</sequence>
<evidence type="ECO:0000313" key="2">
    <source>
        <dbReference type="EMBL" id="CAD9121577.1"/>
    </source>
</evidence>
<organism evidence="2">
    <name type="scientific">Alexandrium catenella</name>
    <name type="common">Red tide dinoflagellate</name>
    <name type="synonym">Gonyaulax catenella</name>
    <dbReference type="NCBI Taxonomy" id="2925"/>
    <lineage>
        <taxon>Eukaryota</taxon>
        <taxon>Sar</taxon>
        <taxon>Alveolata</taxon>
        <taxon>Dinophyceae</taxon>
        <taxon>Gonyaulacales</taxon>
        <taxon>Pyrocystaceae</taxon>
        <taxon>Alexandrium</taxon>
    </lineage>
</organism>
<reference evidence="2" key="1">
    <citation type="submission" date="2021-01" db="EMBL/GenBank/DDBJ databases">
        <authorList>
            <person name="Corre E."/>
            <person name="Pelletier E."/>
            <person name="Niang G."/>
            <person name="Scheremetjew M."/>
            <person name="Finn R."/>
            <person name="Kale V."/>
            <person name="Holt S."/>
            <person name="Cochrane G."/>
            <person name="Meng A."/>
            <person name="Brown T."/>
            <person name="Cohen L."/>
        </authorList>
    </citation>
    <scope>NUCLEOTIDE SEQUENCE</scope>
    <source>
        <strain evidence="2">OF101</strain>
    </source>
</reference>
<keyword evidence="1" id="KW-0732">Signal</keyword>